<keyword evidence="6 8" id="KW-1133">Transmembrane helix</keyword>
<feature type="transmembrane region" description="Helical" evidence="8">
    <location>
        <begin position="102"/>
        <end position="128"/>
    </location>
</feature>
<evidence type="ECO:0000256" key="2">
    <source>
        <dbReference type="ARBA" id="ARBA00007069"/>
    </source>
</evidence>
<protein>
    <submittedName>
        <fullName evidence="10">ABC transporter permease subunit</fullName>
    </submittedName>
</protein>
<dbReference type="RefSeq" id="WP_147714290.1">
    <property type="nucleotide sequence ID" value="NZ_VKAD01000001.1"/>
</dbReference>
<dbReference type="InterPro" id="IPR000515">
    <property type="entry name" value="MetI-like"/>
</dbReference>
<evidence type="ECO:0000256" key="7">
    <source>
        <dbReference type="ARBA" id="ARBA00023136"/>
    </source>
</evidence>
<comment type="similarity">
    <text evidence="2">Belongs to the binding-protein-dependent transport system permease family. CysTW subfamily.</text>
</comment>
<dbReference type="InterPro" id="IPR035906">
    <property type="entry name" value="MetI-like_sf"/>
</dbReference>
<gene>
    <name evidence="10" type="ORF">FME95_10260</name>
</gene>
<keyword evidence="3 8" id="KW-0813">Transport</keyword>
<evidence type="ECO:0000256" key="1">
    <source>
        <dbReference type="ARBA" id="ARBA00004651"/>
    </source>
</evidence>
<dbReference type="CDD" id="cd06261">
    <property type="entry name" value="TM_PBP2"/>
    <property type="match status" value="1"/>
</dbReference>
<keyword evidence="4" id="KW-1003">Cell membrane</keyword>
<evidence type="ECO:0000256" key="5">
    <source>
        <dbReference type="ARBA" id="ARBA00022692"/>
    </source>
</evidence>
<feature type="transmembrane region" description="Helical" evidence="8">
    <location>
        <begin position="242"/>
        <end position="263"/>
    </location>
</feature>
<feature type="transmembrane region" description="Helical" evidence="8">
    <location>
        <begin position="140"/>
        <end position="163"/>
    </location>
</feature>
<keyword evidence="5 8" id="KW-0812">Transmembrane</keyword>
<evidence type="ECO:0000256" key="4">
    <source>
        <dbReference type="ARBA" id="ARBA00022475"/>
    </source>
</evidence>
<dbReference type="Proteomes" id="UP000321764">
    <property type="component" value="Unassembled WGS sequence"/>
</dbReference>
<dbReference type="Gene3D" id="1.10.3720.10">
    <property type="entry name" value="MetI-like"/>
    <property type="match status" value="1"/>
</dbReference>
<sequence length="281" mass="31060">MNAIPVYSSKLRWVILAAVFSFLYLPILLLIIYSFNESRLVTVWSGFSTKWYVELFKDELLMNGVKLSLFIAAVSATFAVILGTMSSFILQRFGKFKGETGFAFMITAPLVMPDVITGLSLLLLFISLGGVIELFAQRGLLTILIAHITFSAAYVTIVVSSRLQELDNSIEEAALDLGATPFKTFFLITLPMIFPALVASWLMAFTLSLDDLIITSFVSGPNSSTLPLVVYSKVRLGISPTINALATLMVLAVSVASFIAWWFMTRAEKKRRLEMKALARP</sequence>
<comment type="subcellular location">
    <subcellularLocation>
        <location evidence="1 8">Cell membrane</location>
        <topology evidence="1 8">Multi-pass membrane protein</topology>
    </subcellularLocation>
</comment>
<dbReference type="AlphaFoldDB" id="A0A5C8ZCJ1"/>
<dbReference type="SUPFAM" id="SSF161098">
    <property type="entry name" value="MetI-like"/>
    <property type="match status" value="1"/>
</dbReference>
<organism evidence="10 11">
    <name type="scientific">Reinekea thalattae</name>
    <dbReference type="NCBI Taxonomy" id="2593301"/>
    <lineage>
        <taxon>Bacteria</taxon>
        <taxon>Pseudomonadati</taxon>
        <taxon>Pseudomonadota</taxon>
        <taxon>Gammaproteobacteria</taxon>
        <taxon>Oceanospirillales</taxon>
        <taxon>Saccharospirillaceae</taxon>
        <taxon>Reinekea</taxon>
    </lineage>
</organism>
<accession>A0A5C8ZCJ1</accession>
<keyword evidence="7 8" id="KW-0472">Membrane</keyword>
<proteinExistence type="inferred from homology"/>
<evidence type="ECO:0000313" key="11">
    <source>
        <dbReference type="Proteomes" id="UP000321764"/>
    </source>
</evidence>
<dbReference type="PANTHER" id="PTHR43848:SF2">
    <property type="entry name" value="PUTRESCINE TRANSPORT SYSTEM PERMEASE PROTEIN POTI"/>
    <property type="match status" value="1"/>
</dbReference>
<reference evidence="10 11" key="1">
    <citation type="submission" date="2019-07" db="EMBL/GenBank/DDBJ databases">
        <title>Reinekea sp. strain SSH23 genome sequencing and assembly.</title>
        <authorList>
            <person name="Kim I."/>
        </authorList>
    </citation>
    <scope>NUCLEOTIDE SEQUENCE [LARGE SCALE GENOMIC DNA]</scope>
    <source>
        <strain evidence="10 11">SSH23</strain>
    </source>
</reference>
<feature type="transmembrane region" description="Helical" evidence="8">
    <location>
        <begin position="12"/>
        <end position="35"/>
    </location>
</feature>
<dbReference type="OrthoDB" id="9782004at2"/>
<dbReference type="InterPro" id="IPR051789">
    <property type="entry name" value="Bact_Polyamine_Transport"/>
</dbReference>
<dbReference type="PROSITE" id="PS50928">
    <property type="entry name" value="ABC_TM1"/>
    <property type="match status" value="1"/>
</dbReference>
<dbReference type="GO" id="GO:0005886">
    <property type="term" value="C:plasma membrane"/>
    <property type="evidence" value="ECO:0007669"/>
    <property type="project" value="UniProtKB-SubCell"/>
</dbReference>
<feature type="transmembrane region" description="Helical" evidence="8">
    <location>
        <begin position="184"/>
        <end position="204"/>
    </location>
</feature>
<evidence type="ECO:0000313" key="10">
    <source>
        <dbReference type="EMBL" id="TXR54891.1"/>
    </source>
</evidence>
<evidence type="ECO:0000256" key="6">
    <source>
        <dbReference type="ARBA" id="ARBA00022989"/>
    </source>
</evidence>
<dbReference type="EMBL" id="VKAD01000001">
    <property type="protein sequence ID" value="TXR54891.1"/>
    <property type="molecule type" value="Genomic_DNA"/>
</dbReference>
<feature type="transmembrane region" description="Helical" evidence="8">
    <location>
        <begin position="67"/>
        <end position="90"/>
    </location>
</feature>
<evidence type="ECO:0000259" key="9">
    <source>
        <dbReference type="PROSITE" id="PS50928"/>
    </source>
</evidence>
<name>A0A5C8ZCJ1_9GAMM</name>
<feature type="domain" description="ABC transmembrane type-1" evidence="9">
    <location>
        <begin position="65"/>
        <end position="260"/>
    </location>
</feature>
<comment type="caution">
    <text evidence="10">The sequence shown here is derived from an EMBL/GenBank/DDBJ whole genome shotgun (WGS) entry which is preliminary data.</text>
</comment>
<dbReference type="PANTHER" id="PTHR43848">
    <property type="entry name" value="PUTRESCINE TRANSPORT SYSTEM PERMEASE PROTEIN POTI"/>
    <property type="match status" value="1"/>
</dbReference>
<evidence type="ECO:0000256" key="8">
    <source>
        <dbReference type="RuleBase" id="RU363032"/>
    </source>
</evidence>
<dbReference type="Pfam" id="PF00528">
    <property type="entry name" value="BPD_transp_1"/>
    <property type="match status" value="1"/>
</dbReference>
<dbReference type="GO" id="GO:0055085">
    <property type="term" value="P:transmembrane transport"/>
    <property type="evidence" value="ECO:0007669"/>
    <property type="project" value="InterPro"/>
</dbReference>
<evidence type="ECO:0000256" key="3">
    <source>
        <dbReference type="ARBA" id="ARBA00022448"/>
    </source>
</evidence>
<keyword evidence="11" id="KW-1185">Reference proteome</keyword>